<feature type="compositionally biased region" description="Basic residues" evidence="1">
    <location>
        <begin position="15"/>
        <end position="27"/>
    </location>
</feature>
<organism evidence="2">
    <name type="scientific">Culex pipiens</name>
    <name type="common">House mosquito</name>
    <dbReference type="NCBI Taxonomy" id="7175"/>
    <lineage>
        <taxon>Eukaryota</taxon>
        <taxon>Metazoa</taxon>
        <taxon>Ecdysozoa</taxon>
        <taxon>Arthropoda</taxon>
        <taxon>Hexapoda</taxon>
        <taxon>Insecta</taxon>
        <taxon>Pterygota</taxon>
        <taxon>Neoptera</taxon>
        <taxon>Endopterygota</taxon>
        <taxon>Diptera</taxon>
        <taxon>Nematocera</taxon>
        <taxon>Culicoidea</taxon>
        <taxon>Culicidae</taxon>
        <taxon>Culicinae</taxon>
        <taxon>Culicini</taxon>
        <taxon>Culex</taxon>
        <taxon>Culex</taxon>
    </lineage>
</organism>
<evidence type="ECO:0000256" key="1">
    <source>
        <dbReference type="SAM" id="MobiDB-lite"/>
    </source>
</evidence>
<evidence type="ECO:0000313" key="2">
    <source>
        <dbReference type="EMBL" id="CAG6487086.1"/>
    </source>
</evidence>
<reference evidence="2" key="1">
    <citation type="submission" date="2021-05" db="EMBL/GenBank/DDBJ databases">
        <authorList>
            <person name="Alioto T."/>
            <person name="Alioto T."/>
            <person name="Gomez Garrido J."/>
        </authorList>
    </citation>
    <scope>NUCLEOTIDE SEQUENCE</scope>
</reference>
<feature type="region of interest" description="Disordered" evidence="1">
    <location>
        <begin position="1"/>
        <end position="27"/>
    </location>
</feature>
<dbReference type="AlphaFoldDB" id="A0A8D8CAY8"/>
<feature type="compositionally biased region" description="Basic and acidic residues" evidence="1">
    <location>
        <begin position="66"/>
        <end position="76"/>
    </location>
</feature>
<protein>
    <submittedName>
        <fullName evidence="2">(northern house mosquito) hypothetical protein</fullName>
    </submittedName>
</protein>
<feature type="region of interest" description="Disordered" evidence="1">
    <location>
        <begin position="66"/>
        <end position="105"/>
    </location>
</feature>
<proteinExistence type="predicted"/>
<sequence length="105" mass="12087">MLRESLLLDSSKLTKMPKHKPKQKRKKNLFPFSSMCVEFSTITAPCDTHTRNPSRFVDIREMLRLTSTKEEKQTEHTKKKSRKVSVDDGARTLAHSQSATVRVTL</sequence>
<feature type="compositionally biased region" description="Polar residues" evidence="1">
    <location>
        <begin position="94"/>
        <end position="105"/>
    </location>
</feature>
<accession>A0A8D8CAY8</accession>
<name>A0A8D8CAY8_CULPI</name>
<dbReference type="EMBL" id="HBUE01105728">
    <property type="protein sequence ID" value="CAG6487086.1"/>
    <property type="molecule type" value="Transcribed_RNA"/>
</dbReference>